<protein>
    <submittedName>
        <fullName evidence="1">Uncharacterized protein</fullName>
    </submittedName>
</protein>
<dbReference type="EMBL" id="BMVB01000001">
    <property type="protein sequence ID" value="GHC33071.1"/>
    <property type="molecule type" value="Genomic_DNA"/>
</dbReference>
<name>A0A918WEL8_STRCJ</name>
<comment type="caution">
    <text evidence="1">The sequence shown here is derived from an EMBL/GenBank/DDBJ whole genome shotgun (WGS) entry which is preliminary data.</text>
</comment>
<dbReference type="AlphaFoldDB" id="A0A918WEL8"/>
<evidence type="ECO:0000313" key="1">
    <source>
        <dbReference type="EMBL" id="GHC33071.1"/>
    </source>
</evidence>
<proteinExistence type="predicted"/>
<gene>
    <name evidence="1" type="ORF">GCM10010507_01790</name>
</gene>
<sequence length="81" mass="9074">MGKFFDSVFISTGTVHGGQHMHTHHEDGTTTTVSYQDGQTFTTVTDKDGNEHITYADGSTHTRYSDPLDVLDAVMRARRER</sequence>
<dbReference type="Proteomes" id="UP000646244">
    <property type="component" value="Unassembled WGS sequence"/>
</dbReference>
<organism evidence="1 2">
    <name type="scientific">Streptomyces cinnamoneus</name>
    <name type="common">Streptoverticillium cinnamoneum</name>
    <dbReference type="NCBI Taxonomy" id="53446"/>
    <lineage>
        <taxon>Bacteria</taxon>
        <taxon>Bacillati</taxon>
        <taxon>Actinomycetota</taxon>
        <taxon>Actinomycetes</taxon>
        <taxon>Kitasatosporales</taxon>
        <taxon>Streptomycetaceae</taxon>
        <taxon>Streptomyces</taxon>
        <taxon>Streptomyces cinnamoneus group</taxon>
    </lineage>
</organism>
<accession>A0A918WEL8</accession>
<reference evidence="1" key="1">
    <citation type="journal article" date="2014" name="Int. J. Syst. Evol. Microbiol.">
        <title>Complete genome sequence of Corynebacterium casei LMG S-19264T (=DSM 44701T), isolated from a smear-ripened cheese.</title>
        <authorList>
            <consortium name="US DOE Joint Genome Institute (JGI-PGF)"/>
            <person name="Walter F."/>
            <person name="Albersmeier A."/>
            <person name="Kalinowski J."/>
            <person name="Ruckert C."/>
        </authorList>
    </citation>
    <scope>NUCLEOTIDE SEQUENCE</scope>
    <source>
        <strain evidence="1">JCM 4633</strain>
    </source>
</reference>
<evidence type="ECO:0000313" key="2">
    <source>
        <dbReference type="Proteomes" id="UP000646244"/>
    </source>
</evidence>
<reference evidence="1" key="2">
    <citation type="submission" date="2020-09" db="EMBL/GenBank/DDBJ databases">
        <authorList>
            <person name="Sun Q."/>
            <person name="Ohkuma M."/>
        </authorList>
    </citation>
    <scope>NUCLEOTIDE SEQUENCE</scope>
    <source>
        <strain evidence="1">JCM 4633</strain>
    </source>
</reference>
<dbReference type="RefSeq" id="WP_190107629.1">
    <property type="nucleotide sequence ID" value="NZ_BMVB01000001.1"/>
</dbReference>